<feature type="region of interest" description="Disordered" evidence="7">
    <location>
        <begin position="92"/>
        <end position="113"/>
    </location>
</feature>
<dbReference type="PROSITE" id="PS51296">
    <property type="entry name" value="RIESKE"/>
    <property type="match status" value="1"/>
</dbReference>
<evidence type="ECO:0000259" key="8">
    <source>
        <dbReference type="PROSITE" id="PS51296"/>
    </source>
</evidence>
<dbReference type="Pfam" id="PF00355">
    <property type="entry name" value="Rieske"/>
    <property type="match status" value="1"/>
</dbReference>
<dbReference type="Proteomes" id="UP001143463">
    <property type="component" value="Unassembled WGS sequence"/>
</dbReference>
<comment type="cofactor">
    <cofactor evidence="5">
        <name>[2Fe-2S] cluster</name>
        <dbReference type="ChEBI" id="CHEBI:190135"/>
    </cofactor>
</comment>
<dbReference type="SUPFAM" id="SSF50022">
    <property type="entry name" value="ISP domain"/>
    <property type="match status" value="1"/>
</dbReference>
<feature type="domain" description="Rieske" evidence="8">
    <location>
        <begin position="1"/>
        <end position="91"/>
    </location>
</feature>
<dbReference type="PANTHER" id="PTHR21496:SF0">
    <property type="entry name" value="RIESKE DOMAIN-CONTAINING PROTEIN"/>
    <property type="match status" value="1"/>
</dbReference>
<evidence type="ECO:0000256" key="3">
    <source>
        <dbReference type="ARBA" id="ARBA00023004"/>
    </source>
</evidence>
<dbReference type="EMBL" id="BSFQ01000004">
    <property type="protein sequence ID" value="GLL10350.1"/>
    <property type="molecule type" value="Genomic_DNA"/>
</dbReference>
<evidence type="ECO:0000256" key="2">
    <source>
        <dbReference type="ARBA" id="ARBA00022723"/>
    </source>
</evidence>
<evidence type="ECO:0000313" key="10">
    <source>
        <dbReference type="Proteomes" id="UP001143463"/>
    </source>
</evidence>
<dbReference type="CDD" id="cd03467">
    <property type="entry name" value="Rieske"/>
    <property type="match status" value="1"/>
</dbReference>
<evidence type="ECO:0000256" key="6">
    <source>
        <dbReference type="ARBA" id="ARBA00038001"/>
    </source>
</evidence>
<feature type="compositionally biased region" description="Basic and acidic residues" evidence="7">
    <location>
        <begin position="104"/>
        <end position="113"/>
    </location>
</feature>
<comment type="caution">
    <text evidence="9">The sequence shown here is derived from an EMBL/GenBank/DDBJ whole genome shotgun (WGS) entry which is preliminary data.</text>
</comment>
<evidence type="ECO:0000313" key="9">
    <source>
        <dbReference type="EMBL" id="GLL10350.1"/>
    </source>
</evidence>
<organism evidence="9 10">
    <name type="scientific">Pseudonocardia halophobica</name>
    <dbReference type="NCBI Taxonomy" id="29401"/>
    <lineage>
        <taxon>Bacteria</taxon>
        <taxon>Bacillati</taxon>
        <taxon>Actinomycetota</taxon>
        <taxon>Actinomycetes</taxon>
        <taxon>Pseudonocardiales</taxon>
        <taxon>Pseudonocardiaceae</taxon>
        <taxon>Pseudonocardia</taxon>
    </lineage>
</organism>
<keyword evidence="1" id="KW-0001">2Fe-2S</keyword>
<dbReference type="GO" id="GO:0046872">
    <property type="term" value="F:metal ion binding"/>
    <property type="evidence" value="ECO:0007669"/>
    <property type="project" value="UniProtKB-KW"/>
</dbReference>
<accession>A0A9W6L052</accession>
<dbReference type="RefSeq" id="WP_037040723.1">
    <property type="nucleotide sequence ID" value="NZ_BAAAUZ010000016.1"/>
</dbReference>
<dbReference type="InterPro" id="IPR036922">
    <property type="entry name" value="Rieske_2Fe-2S_sf"/>
</dbReference>
<dbReference type="GO" id="GO:0004497">
    <property type="term" value="F:monooxygenase activity"/>
    <property type="evidence" value="ECO:0007669"/>
    <property type="project" value="UniProtKB-ARBA"/>
</dbReference>
<evidence type="ECO:0000256" key="5">
    <source>
        <dbReference type="ARBA" id="ARBA00034078"/>
    </source>
</evidence>
<name>A0A9W6L052_9PSEU</name>
<comment type="similarity">
    <text evidence="6">Belongs to the bacterial ring-hydroxylating dioxygenase ferredoxin component family.</text>
</comment>
<dbReference type="InterPro" id="IPR017941">
    <property type="entry name" value="Rieske_2Fe-2S"/>
</dbReference>
<protein>
    <recommendedName>
        <fullName evidence="8">Rieske domain-containing protein</fullName>
    </recommendedName>
</protein>
<reference evidence="9" key="2">
    <citation type="submission" date="2023-01" db="EMBL/GenBank/DDBJ databases">
        <authorList>
            <person name="Sun Q."/>
            <person name="Evtushenko L."/>
        </authorList>
    </citation>
    <scope>NUCLEOTIDE SEQUENCE</scope>
    <source>
        <strain evidence="9">VKM Ac-1069</strain>
    </source>
</reference>
<dbReference type="Gene3D" id="2.102.10.10">
    <property type="entry name" value="Rieske [2Fe-2S] iron-sulphur domain"/>
    <property type="match status" value="1"/>
</dbReference>
<evidence type="ECO:0000256" key="1">
    <source>
        <dbReference type="ARBA" id="ARBA00022714"/>
    </source>
</evidence>
<evidence type="ECO:0000256" key="7">
    <source>
        <dbReference type="SAM" id="MobiDB-lite"/>
    </source>
</evidence>
<dbReference type="GO" id="GO:0051537">
    <property type="term" value="F:2 iron, 2 sulfur cluster binding"/>
    <property type="evidence" value="ECO:0007669"/>
    <property type="project" value="UniProtKB-KW"/>
</dbReference>
<dbReference type="AlphaFoldDB" id="A0A9W6L052"/>
<keyword evidence="2" id="KW-0479">Metal-binding</keyword>
<dbReference type="GO" id="GO:0016705">
    <property type="term" value="F:oxidoreductase activity, acting on paired donors, with incorporation or reduction of molecular oxygen"/>
    <property type="evidence" value="ECO:0007669"/>
    <property type="project" value="UniProtKB-ARBA"/>
</dbReference>
<gene>
    <name evidence="9" type="ORF">GCM10017577_14900</name>
</gene>
<keyword evidence="3" id="KW-0408">Iron</keyword>
<reference evidence="9" key="1">
    <citation type="journal article" date="2014" name="Int. J. Syst. Evol. Microbiol.">
        <title>Complete genome sequence of Corynebacterium casei LMG S-19264T (=DSM 44701T), isolated from a smear-ripened cheese.</title>
        <authorList>
            <consortium name="US DOE Joint Genome Institute (JGI-PGF)"/>
            <person name="Walter F."/>
            <person name="Albersmeier A."/>
            <person name="Kalinowski J."/>
            <person name="Ruckert C."/>
        </authorList>
    </citation>
    <scope>NUCLEOTIDE SEQUENCE</scope>
    <source>
        <strain evidence="9">VKM Ac-1069</strain>
    </source>
</reference>
<sequence length="113" mass="12514">MSLLRITGPGRVVAADGRAFAVVEHGGRWHVVDADCPHNRGPLEHGWIRDGLLVCPSHWYRFDLGTGECDVSPQHRLGVYPVVERDGVRYADVGDPPAPLSWSERLRAHARGE</sequence>
<keyword evidence="4" id="KW-0411">Iron-sulfur</keyword>
<evidence type="ECO:0000256" key="4">
    <source>
        <dbReference type="ARBA" id="ARBA00023014"/>
    </source>
</evidence>
<dbReference type="PANTHER" id="PTHR21496">
    <property type="entry name" value="FERREDOXIN-RELATED"/>
    <property type="match status" value="1"/>
</dbReference>
<proteinExistence type="inferred from homology"/>
<keyword evidence="10" id="KW-1185">Reference proteome</keyword>